<feature type="region of interest" description="Disordered" evidence="1">
    <location>
        <begin position="387"/>
        <end position="458"/>
    </location>
</feature>
<reference evidence="2 3" key="1">
    <citation type="journal article" date="2021" name="Nat. Plants">
        <title>The Taxus genome provides insights into paclitaxel biosynthesis.</title>
        <authorList>
            <person name="Xiong X."/>
            <person name="Gou J."/>
            <person name="Liao Q."/>
            <person name="Li Y."/>
            <person name="Zhou Q."/>
            <person name="Bi G."/>
            <person name="Li C."/>
            <person name="Du R."/>
            <person name="Wang X."/>
            <person name="Sun T."/>
            <person name="Guo L."/>
            <person name="Liang H."/>
            <person name="Lu P."/>
            <person name="Wu Y."/>
            <person name="Zhang Z."/>
            <person name="Ro D.K."/>
            <person name="Shang Y."/>
            <person name="Huang S."/>
            <person name="Yan J."/>
        </authorList>
    </citation>
    <scope>NUCLEOTIDE SEQUENCE [LARGE SCALE GENOMIC DNA]</scope>
    <source>
        <strain evidence="2">Ta-2019</strain>
    </source>
</reference>
<organism evidence="2 3">
    <name type="scientific">Taxus chinensis</name>
    <name type="common">Chinese yew</name>
    <name type="synonym">Taxus wallichiana var. chinensis</name>
    <dbReference type="NCBI Taxonomy" id="29808"/>
    <lineage>
        <taxon>Eukaryota</taxon>
        <taxon>Viridiplantae</taxon>
        <taxon>Streptophyta</taxon>
        <taxon>Embryophyta</taxon>
        <taxon>Tracheophyta</taxon>
        <taxon>Spermatophyta</taxon>
        <taxon>Pinopsida</taxon>
        <taxon>Pinidae</taxon>
        <taxon>Conifers II</taxon>
        <taxon>Cupressales</taxon>
        <taxon>Taxaceae</taxon>
        <taxon>Taxus</taxon>
    </lineage>
</organism>
<evidence type="ECO:0000256" key="1">
    <source>
        <dbReference type="SAM" id="MobiDB-lite"/>
    </source>
</evidence>
<feature type="region of interest" description="Disordered" evidence="1">
    <location>
        <begin position="470"/>
        <end position="489"/>
    </location>
</feature>
<name>A0AA38CUD4_TAXCH</name>
<feature type="compositionally biased region" description="Polar residues" evidence="1">
    <location>
        <begin position="397"/>
        <end position="414"/>
    </location>
</feature>
<dbReference type="EMBL" id="JAHRHJ020000009">
    <property type="protein sequence ID" value="KAH9302609.1"/>
    <property type="molecule type" value="Genomic_DNA"/>
</dbReference>
<feature type="compositionally biased region" description="Polar residues" evidence="1">
    <location>
        <begin position="428"/>
        <end position="438"/>
    </location>
</feature>
<protein>
    <submittedName>
        <fullName evidence="2">Uncharacterized protein</fullName>
    </submittedName>
</protein>
<feature type="compositionally biased region" description="Polar residues" evidence="1">
    <location>
        <begin position="445"/>
        <end position="454"/>
    </location>
</feature>
<dbReference type="AlphaFoldDB" id="A0AA38CUD4"/>
<accession>A0AA38CUD4</accession>
<feature type="compositionally biased region" description="Basic and acidic residues" evidence="1">
    <location>
        <begin position="549"/>
        <end position="561"/>
    </location>
</feature>
<feature type="region of interest" description="Disordered" evidence="1">
    <location>
        <begin position="502"/>
        <end position="580"/>
    </location>
</feature>
<feature type="non-terminal residue" evidence="2">
    <location>
        <position position="1"/>
    </location>
</feature>
<gene>
    <name evidence="2" type="ORF">KI387_014192</name>
</gene>
<keyword evidence="3" id="KW-1185">Reference proteome</keyword>
<dbReference type="Gene3D" id="3.60.40.10">
    <property type="entry name" value="PPM-type phosphatase domain"/>
    <property type="match status" value="1"/>
</dbReference>
<comment type="caution">
    <text evidence="2">The sequence shown here is derived from an EMBL/GenBank/DDBJ whole genome shotgun (WGS) entry which is preliminary data.</text>
</comment>
<dbReference type="SUPFAM" id="SSF81606">
    <property type="entry name" value="PP2C-like"/>
    <property type="match status" value="1"/>
</dbReference>
<dbReference type="Proteomes" id="UP000824469">
    <property type="component" value="Unassembled WGS sequence"/>
</dbReference>
<evidence type="ECO:0000313" key="2">
    <source>
        <dbReference type="EMBL" id="KAH9302609.1"/>
    </source>
</evidence>
<sequence>ERVGLVFSEPLDEGLGHSFCYVRPVIESARYSPSQSERFGIVDADADALDGSDLSRSFRFSQEDNPNPKIAPTETTTFKAISGASVSANTSTPRTVVAPHDHQYNNTNITNQFNNPDRASAFEGTASFSALPLQPVPRGLNSNTYSGPMSGPLQGASTQQAPADRSFMSAPLERGGGFMSGPLERAFLSGPLDGVDRTHFSAPLAAHHVTYFRRRRRYFSRVIRTVSRPVRKAFSRTLSKTAVLPAVMQLVGWQQQAKGGSNSGTYDSGMFFGYPSDDISNGNNLQWAQGKAGEDRVHVVLSEEHGWLFVGIYDGFNGPDAPEFLMCNLYKAIFNELEGLLWDRKHDCTNATEAEDCQPVQSEQQNPHNPQEKCVCSYAQSGQQNAGIPQGDWHCPHSQSTSQPILNHPQNPEATNEDCPHFLLKPQANPNHSQNPRATQEDCSHSQSVPQVNHPQDPEATQADYQYSQTAPEINPNHPQSLPTTQEDCSNAQSLQQLNPNHLQSPEAAREHSPQGQIASRLDANHPHCPEATAEDPPHALSAVQQNPVDREIQAPAEECHPPAQCGQSNSNDLQDTEVKQAKLKVDYRILSKSGERKARSK</sequence>
<dbReference type="InterPro" id="IPR036457">
    <property type="entry name" value="PPM-type-like_dom_sf"/>
</dbReference>
<evidence type="ECO:0000313" key="3">
    <source>
        <dbReference type="Proteomes" id="UP000824469"/>
    </source>
</evidence>
<proteinExistence type="predicted"/>